<feature type="compositionally biased region" description="Polar residues" evidence="4">
    <location>
        <begin position="525"/>
        <end position="538"/>
    </location>
</feature>
<organism evidence="6 7">
    <name type="scientific">Manacus vitellinus</name>
    <name type="common">golden-collared manakin</name>
    <dbReference type="NCBI Taxonomy" id="328815"/>
    <lineage>
        <taxon>Eukaryota</taxon>
        <taxon>Metazoa</taxon>
        <taxon>Chordata</taxon>
        <taxon>Craniata</taxon>
        <taxon>Vertebrata</taxon>
        <taxon>Euteleostomi</taxon>
        <taxon>Archelosauria</taxon>
        <taxon>Archosauria</taxon>
        <taxon>Dinosauria</taxon>
        <taxon>Saurischia</taxon>
        <taxon>Theropoda</taxon>
        <taxon>Coelurosauria</taxon>
        <taxon>Aves</taxon>
        <taxon>Neognathae</taxon>
        <taxon>Neoaves</taxon>
        <taxon>Telluraves</taxon>
        <taxon>Australaves</taxon>
        <taxon>Passeriformes</taxon>
        <taxon>Pipridae</taxon>
        <taxon>Manacus</taxon>
    </lineage>
</organism>
<dbReference type="PROSITE" id="PS50105">
    <property type="entry name" value="SAM_DOMAIN"/>
    <property type="match status" value="2"/>
</dbReference>
<feature type="region of interest" description="Disordered" evidence="4">
    <location>
        <begin position="571"/>
        <end position="605"/>
    </location>
</feature>
<feature type="repeat" description="ANK" evidence="3">
    <location>
        <begin position="115"/>
        <end position="147"/>
    </location>
</feature>
<dbReference type="PROSITE" id="PS50297">
    <property type="entry name" value="ANK_REP_REGION"/>
    <property type="match status" value="5"/>
</dbReference>
<feature type="repeat" description="ANK" evidence="3">
    <location>
        <begin position="82"/>
        <end position="114"/>
    </location>
</feature>
<dbReference type="InterPro" id="IPR001660">
    <property type="entry name" value="SAM"/>
</dbReference>
<name>A0A093PJT1_9PASS</name>
<dbReference type="SUPFAM" id="SSF48403">
    <property type="entry name" value="Ankyrin repeat"/>
    <property type="match status" value="1"/>
</dbReference>
<dbReference type="GO" id="GO:0005829">
    <property type="term" value="C:cytosol"/>
    <property type="evidence" value="ECO:0007669"/>
    <property type="project" value="TreeGrafter"/>
</dbReference>
<feature type="repeat" description="ANK" evidence="3">
    <location>
        <begin position="148"/>
        <end position="180"/>
    </location>
</feature>
<dbReference type="PROSITE" id="PS50088">
    <property type="entry name" value="ANK_REPEAT"/>
    <property type="match status" value="6"/>
</dbReference>
<dbReference type="InterPro" id="IPR013761">
    <property type="entry name" value="SAM/pointed_sf"/>
</dbReference>
<feature type="repeat" description="ANK" evidence="3">
    <location>
        <begin position="46"/>
        <end position="78"/>
    </location>
</feature>
<dbReference type="PANTHER" id="PTHR24174">
    <property type="entry name" value="ANKYRIN REPEAT AND STERILE ALPHA MOTIF DOMAIN-CONTAINING PROTEIN 1"/>
    <property type="match status" value="1"/>
</dbReference>
<feature type="compositionally biased region" description="Basic and acidic residues" evidence="4">
    <location>
        <begin position="656"/>
        <end position="671"/>
    </location>
</feature>
<feature type="compositionally biased region" description="Polar residues" evidence="4">
    <location>
        <begin position="687"/>
        <end position="696"/>
    </location>
</feature>
<feature type="region of interest" description="Disordered" evidence="4">
    <location>
        <begin position="306"/>
        <end position="335"/>
    </location>
</feature>
<dbReference type="PANTHER" id="PTHR24174:SF4">
    <property type="entry name" value="ANKYRIN REPEAT AND SAM DOMAIN-CONTAINING PROTEIN 1A"/>
    <property type="match status" value="1"/>
</dbReference>
<dbReference type="EMBL" id="KL669497">
    <property type="protein sequence ID" value="KFW76641.1"/>
    <property type="molecule type" value="Genomic_DNA"/>
</dbReference>
<dbReference type="CDD" id="cd09499">
    <property type="entry name" value="SAM_AIDA1AB-like_repeat1"/>
    <property type="match status" value="1"/>
</dbReference>
<dbReference type="SUPFAM" id="SSF47769">
    <property type="entry name" value="SAM/Pointed domain"/>
    <property type="match status" value="2"/>
</dbReference>
<reference evidence="6 7" key="1">
    <citation type="submission" date="2014-06" db="EMBL/GenBank/DDBJ databases">
        <title>Genome evolution of avian class.</title>
        <authorList>
            <person name="Zhang G."/>
            <person name="Li C."/>
        </authorList>
    </citation>
    <scope>NUCLEOTIDE SEQUENCE [LARGE SCALE GENOMIC DNA]</scope>
    <source>
        <strain evidence="6">BGI_N305</strain>
    </source>
</reference>
<dbReference type="PRINTS" id="PR01415">
    <property type="entry name" value="ANKYRIN"/>
</dbReference>
<evidence type="ECO:0000256" key="2">
    <source>
        <dbReference type="ARBA" id="ARBA00023043"/>
    </source>
</evidence>
<dbReference type="AlphaFoldDB" id="A0A093PJT1"/>
<feature type="domain" description="SAM" evidence="5">
    <location>
        <begin position="813"/>
        <end position="855"/>
    </location>
</feature>
<feature type="region of interest" description="Disordered" evidence="4">
    <location>
        <begin position="620"/>
        <end position="699"/>
    </location>
</feature>
<evidence type="ECO:0000256" key="3">
    <source>
        <dbReference type="PROSITE-ProRule" id="PRU00023"/>
    </source>
</evidence>
<dbReference type="Proteomes" id="UP000053258">
    <property type="component" value="Unassembled WGS sequence"/>
</dbReference>
<feature type="region of interest" description="Disordered" evidence="4">
    <location>
        <begin position="238"/>
        <end position="270"/>
    </location>
</feature>
<keyword evidence="1" id="KW-0677">Repeat</keyword>
<evidence type="ECO:0000256" key="4">
    <source>
        <dbReference type="SAM" id="MobiDB-lite"/>
    </source>
</evidence>
<dbReference type="InterPro" id="IPR002110">
    <property type="entry name" value="Ankyrin_rpt"/>
</dbReference>
<dbReference type="InterPro" id="IPR036770">
    <property type="entry name" value="Ankyrin_rpt-contain_sf"/>
</dbReference>
<dbReference type="Gene3D" id="1.25.40.20">
    <property type="entry name" value="Ankyrin repeat-containing domain"/>
    <property type="match status" value="2"/>
</dbReference>
<protein>
    <submittedName>
        <fullName evidence="6">Ankyrin repeat and sterile alpha motif domain-containing protein 1B</fullName>
    </submittedName>
</protein>
<feature type="non-terminal residue" evidence="6">
    <location>
        <position position="855"/>
    </location>
</feature>
<dbReference type="Pfam" id="PF12796">
    <property type="entry name" value="Ank_2"/>
    <property type="match status" value="3"/>
</dbReference>
<dbReference type="GO" id="GO:0046875">
    <property type="term" value="F:ephrin receptor binding"/>
    <property type="evidence" value="ECO:0007669"/>
    <property type="project" value="TreeGrafter"/>
</dbReference>
<feature type="repeat" description="ANK" evidence="3">
    <location>
        <begin position="180"/>
        <end position="212"/>
    </location>
</feature>
<dbReference type="GO" id="GO:0048013">
    <property type="term" value="P:ephrin receptor signaling pathway"/>
    <property type="evidence" value="ECO:0007669"/>
    <property type="project" value="TreeGrafter"/>
</dbReference>
<dbReference type="OrthoDB" id="10039052at2759"/>
<feature type="compositionally biased region" description="Basic and acidic residues" evidence="4">
    <location>
        <begin position="312"/>
        <end position="323"/>
    </location>
</feature>
<evidence type="ECO:0000313" key="6">
    <source>
        <dbReference type="EMBL" id="KFW76641.1"/>
    </source>
</evidence>
<dbReference type="InterPro" id="IPR041880">
    <property type="entry name" value="SAM_ANKS1_repeat1"/>
</dbReference>
<accession>A0A093PJT1</accession>
<evidence type="ECO:0000256" key="1">
    <source>
        <dbReference type="ARBA" id="ARBA00022737"/>
    </source>
</evidence>
<keyword evidence="7" id="KW-1185">Reference proteome</keyword>
<dbReference type="SMART" id="SM00248">
    <property type="entry name" value="ANK"/>
    <property type="match status" value="6"/>
</dbReference>
<evidence type="ECO:0000313" key="7">
    <source>
        <dbReference type="Proteomes" id="UP000053258"/>
    </source>
</evidence>
<sequence>IWRGPNVNCVDSTGYTPLHHAALNGHKDVVEVLLRNDALTNVADCKGCYPLHLAAWKGDADIVKLLIHQGPSHTKVNEQNNDNETALHCAAQHGHTEVVKVLLEELTDPTMRNNKFETPLDLAALYGRLEVVKMLLNAHPNLLSCNTKKHTPLHLAARNGHKAVVHVLLDAGMDSNYQTEKGSALHEAALFGKTDVVQILLAAGIDVNIKDNRGLTALDIVRELPSQKSQHIAALIEGGVGTPSSPLPASADAEGGSPGDEPVSLPPPGDVDKAVTELIINFEVNPEEESPYEALYNATSCHSLDSLASGRSSDRDSGNKEAEPSGPKAAAVRPVQKSSSPSVSCICCPVSNPREGCCGADGTWALQCWVSFRVCVLIGFPKPAPWRHFWTRGRAAMNTLTAGGTVAMVSLSAKRSWELCAAGELLPSVHLKRTAQESSSTGVSGEHQSLAEGPGCCCADRLLLGRIFPRSRVRTCYLLFWSDGFVPPSGQNFFPNLLITSSFTWKGAGKYRGQRATGTMKVSAGRSSGGCSQDPADSQDIQVPEQFSGLLHGSSPICEISEDPFRLVSSAEKGGTEATSQPAGMQVEDADLPGPGSVRSSSPDRDQAVVYATVQHTHVSRADPAAVVTPHVPQHPGGAEEEGDRAVGRAHPGSKPKAELKLSRSLSKSDSDLLTCSPTEDDAMGSRSESLSNCSTGKKRLEKSPSFASEWDEIEKIMSSIGEGIDFSQEQQRISGSRMLEQSVGEWLESIGLQQYESKLLLNGFDDVRFLGCNVMEDQDLRDIGIGDPQHRRKLLQAARSLPKLKPLGCDGNSQPSVPAWLDSLGLQDYIQSFLSSGYSSIDTVKNLWELEIVN</sequence>
<gene>
    <name evidence="6" type="ORF">N305_13582</name>
</gene>
<dbReference type="SMART" id="SM00454">
    <property type="entry name" value="SAM"/>
    <property type="match status" value="1"/>
</dbReference>
<feature type="non-terminal residue" evidence="6">
    <location>
        <position position="1"/>
    </location>
</feature>
<dbReference type="InterPro" id="IPR033635">
    <property type="entry name" value="ANKS1/Caskin"/>
</dbReference>
<feature type="domain" description="SAM" evidence="5">
    <location>
        <begin position="742"/>
        <end position="805"/>
    </location>
</feature>
<dbReference type="Gene3D" id="1.10.150.50">
    <property type="entry name" value="Transcription Factor, Ets-1"/>
    <property type="match status" value="2"/>
</dbReference>
<feature type="repeat" description="ANK" evidence="3">
    <location>
        <begin position="13"/>
        <end position="45"/>
    </location>
</feature>
<keyword evidence="2 3" id="KW-0040">ANK repeat</keyword>
<dbReference type="Pfam" id="PF00536">
    <property type="entry name" value="SAM_1"/>
    <property type="match status" value="2"/>
</dbReference>
<evidence type="ECO:0000259" key="5">
    <source>
        <dbReference type="PROSITE" id="PS50105"/>
    </source>
</evidence>
<feature type="region of interest" description="Disordered" evidence="4">
    <location>
        <begin position="517"/>
        <end position="538"/>
    </location>
</feature>
<proteinExistence type="predicted"/>